<evidence type="ECO:0000256" key="7">
    <source>
        <dbReference type="ARBA" id="ARBA00063809"/>
    </source>
</evidence>
<reference evidence="15 16" key="1">
    <citation type="journal article" date="2018" name="Microbiome">
        <title>Fine metagenomic profile of the Mediterranean stratified and mixed water columns revealed by assembly and recruitment.</title>
        <authorList>
            <person name="Haro-Moreno J.M."/>
            <person name="Lopez-Perez M."/>
            <person name="De La Torre J.R."/>
            <person name="Picazo A."/>
            <person name="Camacho A."/>
            <person name="Rodriguez-Valera F."/>
        </authorList>
    </citation>
    <scope>NUCLEOTIDE SEQUENCE [LARGE SCALE GENOMIC DNA]</scope>
    <source>
        <strain evidence="15">MED-G55</strain>
    </source>
</reference>
<sequence length="267" mass="28121">MPENSDYTERYARHLVLKEIGGAGQQKLSAARVLVIGAGGLGASLLAYLAAAGVGSISIIDDDMVSLSNLQRQVLFNHEDIGQPKAICAAKFLAKLNPDCKVTPIEARLTADNAQTLIDAHDVVADGCDNFATRFLVNDACYFAGKPLVSAAVGRFDGQLTTFKAYMKDTNGIPYPCYRSLVPDNIMAEEADDCATTGIIGALTGIMGSLQALEVIKEITGTGDSLAGRLMVYDGLAATARVVGLPWDPSNPLNGNTPSINDLSSHS</sequence>
<accession>A0A368E4K2</accession>
<dbReference type="GO" id="GO:0005524">
    <property type="term" value="F:ATP binding"/>
    <property type="evidence" value="ECO:0007669"/>
    <property type="project" value="UniProtKB-KW"/>
</dbReference>
<dbReference type="FunFam" id="3.40.50.720:FF:000033">
    <property type="entry name" value="Adenylyltransferase and sulfurtransferase MOCS3"/>
    <property type="match status" value="1"/>
</dbReference>
<evidence type="ECO:0000256" key="13">
    <source>
        <dbReference type="SAM" id="Phobius"/>
    </source>
</evidence>
<evidence type="ECO:0000256" key="11">
    <source>
        <dbReference type="ARBA" id="ARBA00075328"/>
    </source>
</evidence>
<comment type="function">
    <text evidence="6">Catalyzes the adenylation by ATP of the carboxyl group of the C-terminal glycine of sulfur carrier protein MoaD.</text>
</comment>
<gene>
    <name evidence="15" type="ORF">DBW69_00550</name>
</gene>
<dbReference type="PANTHER" id="PTHR10953">
    <property type="entry name" value="UBIQUITIN-ACTIVATING ENZYME E1"/>
    <property type="match status" value="1"/>
</dbReference>
<evidence type="ECO:0000256" key="10">
    <source>
        <dbReference type="ARBA" id="ARBA00075110"/>
    </source>
</evidence>
<proteinExistence type="inferred from homology"/>
<name>A0A368E4K2_9PROT</name>
<keyword evidence="13" id="KW-1133">Transmembrane helix</keyword>
<dbReference type="InterPro" id="IPR000594">
    <property type="entry name" value="ThiF_NAD_FAD-bd"/>
</dbReference>
<dbReference type="Gene3D" id="3.40.50.720">
    <property type="entry name" value="NAD(P)-binding Rossmann-like Domain"/>
    <property type="match status" value="1"/>
</dbReference>
<protein>
    <recommendedName>
        <fullName evidence="9">Molybdopterin-synthase adenylyltransferase</fullName>
        <ecNumber evidence="8">2.7.7.80</ecNumber>
    </recommendedName>
    <alternativeName>
        <fullName evidence="12">MoaD protein adenylase</fullName>
    </alternativeName>
    <alternativeName>
        <fullName evidence="10">Molybdopterin-converting factor subunit 1 adenylase</fullName>
    </alternativeName>
    <alternativeName>
        <fullName evidence="11">Sulfur carrier protein MoaD adenylyltransferase</fullName>
    </alternativeName>
</protein>
<dbReference type="PANTHER" id="PTHR10953:SF102">
    <property type="entry name" value="ADENYLYLTRANSFERASE AND SULFURTRANSFERASE MOCS3"/>
    <property type="match status" value="1"/>
</dbReference>
<evidence type="ECO:0000256" key="1">
    <source>
        <dbReference type="ARBA" id="ARBA00009919"/>
    </source>
</evidence>
<dbReference type="GO" id="GO:0004792">
    <property type="term" value="F:thiosulfate-cyanide sulfurtransferase activity"/>
    <property type="evidence" value="ECO:0007669"/>
    <property type="project" value="TreeGrafter"/>
</dbReference>
<dbReference type="GO" id="GO:0005829">
    <property type="term" value="C:cytosol"/>
    <property type="evidence" value="ECO:0007669"/>
    <property type="project" value="TreeGrafter"/>
</dbReference>
<dbReference type="AlphaFoldDB" id="A0A368E4K2"/>
<comment type="caution">
    <text evidence="15">The sequence shown here is derived from an EMBL/GenBank/DDBJ whole genome shotgun (WGS) entry which is preliminary data.</text>
</comment>
<organism evidence="15 16">
    <name type="scientific">PS1 clade bacterium</name>
    <dbReference type="NCBI Taxonomy" id="2175152"/>
    <lineage>
        <taxon>Bacteria</taxon>
        <taxon>Pseudomonadati</taxon>
        <taxon>Pseudomonadota</taxon>
        <taxon>Alphaproteobacteria</taxon>
        <taxon>PS1 clade</taxon>
    </lineage>
</organism>
<keyword evidence="13" id="KW-0472">Membrane</keyword>
<evidence type="ECO:0000256" key="6">
    <source>
        <dbReference type="ARBA" id="ARBA00055169"/>
    </source>
</evidence>
<dbReference type="GO" id="GO:0008641">
    <property type="term" value="F:ubiquitin-like modifier activating enzyme activity"/>
    <property type="evidence" value="ECO:0007669"/>
    <property type="project" value="InterPro"/>
</dbReference>
<evidence type="ECO:0000256" key="5">
    <source>
        <dbReference type="ARBA" id="ARBA00052218"/>
    </source>
</evidence>
<dbReference type="GO" id="GO:0061605">
    <property type="term" value="F:molybdopterin-synthase adenylyltransferase activity"/>
    <property type="evidence" value="ECO:0007669"/>
    <property type="project" value="UniProtKB-EC"/>
</dbReference>
<evidence type="ECO:0000256" key="2">
    <source>
        <dbReference type="ARBA" id="ARBA00022679"/>
    </source>
</evidence>
<evidence type="ECO:0000313" key="16">
    <source>
        <dbReference type="Proteomes" id="UP000252132"/>
    </source>
</evidence>
<dbReference type="Pfam" id="PF00899">
    <property type="entry name" value="ThiF"/>
    <property type="match status" value="1"/>
</dbReference>
<feature type="transmembrane region" description="Helical" evidence="13">
    <location>
        <begin position="33"/>
        <end position="60"/>
    </location>
</feature>
<comment type="similarity">
    <text evidence="1">Belongs to the HesA/MoeB/ThiF family.</text>
</comment>
<comment type="catalytic activity">
    <reaction evidence="5">
        <text>[molybdopterin-synthase sulfur-carrier protein]-C-terminal Gly-Gly + ATP + H(+) = [molybdopterin-synthase sulfur-carrier protein]-C-terminal Gly-Gly-AMP + diphosphate</text>
        <dbReference type="Rhea" id="RHEA:43616"/>
        <dbReference type="Rhea" id="RHEA-COMP:12159"/>
        <dbReference type="Rhea" id="RHEA-COMP:12202"/>
        <dbReference type="ChEBI" id="CHEBI:15378"/>
        <dbReference type="ChEBI" id="CHEBI:30616"/>
        <dbReference type="ChEBI" id="CHEBI:33019"/>
        <dbReference type="ChEBI" id="CHEBI:90618"/>
        <dbReference type="ChEBI" id="CHEBI:90778"/>
        <dbReference type="EC" id="2.7.7.80"/>
    </reaction>
</comment>
<keyword evidence="13" id="KW-0812">Transmembrane</keyword>
<dbReference type="CDD" id="cd00757">
    <property type="entry name" value="ThiF_MoeB_HesA_family"/>
    <property type="match status" value="1"/>
</dbReference>
<evidence type="ECO:0000259" key="14">
    <source>
        <dbReference type="Pfam" id="PF00899"/>
    </source>
</evidence>
<comment type="subunit">
    <text evidence="7">Homodimer. Forms a stable heterotetrameric complex of 2 MoeB and 2 MoaD during adenylation of MoaD.</text>
</comment>
<evidence type="ECO:0000256" key="9">
    <source>
        <dbReference type="ARBA" id="ARBA00073635"/>
    </source>
</evidence>
<evidence type="ECO:0000313" key="15">
    <source>
        <dbReference type="EMBL" id="RCL78483.1"/>
    </source>
</evidence>
<dbReference type="GO" id="GO:0008146">
    <property type="term" value="F:sulfotransferase activity"/>
    <property type="evidence" value="ECO:0007669"/>
    <property type="project" value="TreeGrafter"/>
</dbReference>
<dbReference type="InterPro" id="IPR045886">
    <property type="entry name" value="ThiF/MoeB/HesA"/>
</dbReference>
<evidence type="ECO:0000256" key="4">
    <source>
        <dbReference type="ARBA" id="ARBA00022840"/>
    </source>
</evidence>
<feature type="domain" description="THIF-type NAD/FAD binding fold" evidence="14">
    <location>
        <begin position="11"/>
        <end position="241"/>
    </location>
</feature>
<dbReference type="SUPFAM" id="SSF69572">
    <property type="entry name" value="Activating enzymes of the ubiquitin-like proteins"/>
    <property type="match status" value="1"/>
</dbReference>
<evidence type="ECO:0000256" key="12">
    <source>
        <dbReference type="ARBA" id="ARBA00078531"/>
    </source>
</evidence>
<evidence type="ECO:0000256" key="3">
    <source>
        <dbReference type="ARBA" id="ARBA00022741"/>
    </source>
</evidence>
<evidence type="ECO:0000256" key="8">
    <source>
        <dbReference type="ARBA" id="ARBA00066884"/>
    </source>
</evidence>
<keyword evidence="3" id="KW-0547">Nucleotide-binding</keyword>
<keyword evidence="4" id="KW-0067">ATP-binding</keyword>
<dbReference type="NCBIfam" id="NF004281">
    <property type="entry name" value="PRK05690.1"/>
    <property type="match status" value="1"/>
</dbReference>
<dbReference type="EC" id="2.7.7.80" evidence="8"/>
<dbReference type="InterPro" id="IPR035985">
    <property type="entry name" value="Ubiquitin-activating_enz"/>
</dbReference>
<dbReference type="EMBL" id="QOQF01000001">
    <property type="protein sequence ID" value="RCL78483.1"/>
    <property type="molecule type" value="Genomic_DNA"/>
</dbReference>
<dbReference type="Proteomes" id="UP000252132">
    <property type="component" value="Unassembled WGS sequence"/>
</dbReference>
<keyword evidence="2" id="KW-0808">Transferase</keyword>